<evidence type="ECO:0000313" key="1">
    <source>
        <dbReference type="EMBL" id="EFA74695.1"/>
    </source>
</evidence>
<dbReference type="AlphaFoldDB" id="D3BVD8"/>
<dbReference type="InParanoid" id="D3BVD8"/>
<evidence type="ECO:0000313" key="2">
    <source>
        <dbReference type="Proteomes" id="UP000001396"/>
    </source>
</evidence>
<protein>
    <submittedName>
        <fullName evidence="1">Uncharacterized protein</fullName>
    </submittedName>
</protein>
<comment type="caution">
    <text evidence="1">The sequence shown here is derived from an EMBL/GenBank/DDBJ whole genome shotgun (WGS) entry which is preliminary data.</text>
</comment>
<sequence length="90" mass="10016">MTTTLRGVTFMLTTHYSCLHRLEPGSTEPPSNTLHPTSGSVVTDSLDIRCFLLILREEQHCCDAAQPITLKENKDFDGVSDQCTLFTNSQ</sequence>
<reference evidence="1 2" key="1">
    <citation type="journal article" date="2011" name="Genome Res.">
        <title>Phylogeny-wide analysis of social amoeba genomes highlights ancient origins for complex intercellular communication.</title>
        <authorList>
            <person name="Heidel A.J."/>
            <person name="Lawal H.M."/>
            <person name="Felder M."/>
            <person name="Schilde C."/>
            <person name="Helps N.R."/>
            <person name="Tunggal B."/>
            <person name="Rivero F."/>
            <person name="John U."/>
            <person name="Schleicher M."/>
            <person name="Eichinger L."/>
            <person name="Platzer M."/>
            <person name="Noegel A.A."/>
            <person name="Schaap P."/>
            <person name="Gloeckner G."/>
        </authorList>
    </citation>
    <scope>NUCLEOTIDE SEQUENCE [LARGE SCALE GENOMIC DNA]</scope>
    <source>
        <strain evidence="2">ATCC 26659 / Pp 5 / PN500</strain>
    </source>
</reference>
<gene>
    <name evidence="1" type="ORF">PPL_11664</name>
</gene>
<organism evidence="1 2">
    <name type="scientific">Heterostelium pallidum (strain ATCC 26659 / Pp 5 / PN500)</name>
    <name type="common">Cellular slime mold</name>
    <name type="synonym">Polysphondylium pallidum</name>
    <dbReference type="NCBI Taxonomy" id="670386"/>
    <lineage>
        <taxon>Eukaryota</taxon>
        <taxon>Amoebozoa</taxon>
        <taxon>Evosea</taxon>
        <taxon>Eumycetozoa</taxon>
        <taxon>Dictyostelia</taxon>
        <taxon>Acytosteliales</taxon>
        <taxon>Acytosteliaceae</taxon>
        <taxon>Heterostelium</taxon>
    </lineage>
</organism>
<dbReference type="GeneID" id="31367132"/>
<dbReference type="RefSeq" id="XP_020426829.1">
    <property type="nucleotide sequence ID" value="XM_020582413.1"/>
</dbReference>
<dbReference type="Proteomes" id="UP000001396">
    <property type="component" value="Unassembled WGS sequence"/>
</dbReference>
<keyword evidence="2" id="KW-1185">Reference proteome</keyword>
<name>D3BVD8_HETP5</name>
<dbReference type="EMBL" id="ADBJ01000062">
    <property type="protein sequence ID" value="EFA74695.1"/>
    <property type="molecule type" value="Genomic_DNA"/>
</dbReference>
<proteinExistence type="predicted"/>
<accession>D3BVD8</accession>